<evidence type="ECO:0000313" key="3">
    <source>
        <dbReference type="Proteomes" id="UP001054857"/>
    </source>
</evidence>
<feature type="non-terminal residue" evidence="2">
    <location>
        <position position="181"/>
    </location>
</feature>
<comment type="caution">
    <text evidence="2">The sequence shown here is derived from an EMBL/GenBank/DDBJ whole genome shotgun (WGS) entry which is preliminary data.</text>
</comment>
<dbReference type="Gene3D" id="3.90.550.10">
    <property type="entry name" value="Spore Coat Polysaccharide Biosynthesis Protein SpsA, Chain A"/>
    <property type="match status" value="1"/>
</dbReference>
<keyword evidence="1" id="KW-0812">Transmembrane</keyword>
<feature type="transmembrane region" description="Helical" evidence="1">
    <location>
        <begin position="6"/>
        <end position="25"/>
    </location>
</feature>
<accession>A0AAD3HRK1</accession>
<organism evidence="2 3">
    <name type="scientific">Astrephomene gubernaculifera</name>
    <dbReference type="NCBI Taxonomy" id="47775"/>
    <lineage>
        <taxon>Eukaryota</taxon>
        <taxon>Viridiplantae</taxon>
        <taxon>Chlorophyta</taxon>
        <taxon>core chlorophytes</taxon>
        <taxon>Chlorophyceae</taxon>
        <taxon>CS clade</taxon>
        <taxon>Chlamydomonadales</taxon>
        <taxon>Astrephomenaceae</taxon>
        <taxon>Astrephomene</taxon>
    </lineage>
</organism>
<proteinExistence type="predicted"/>
<dbReference type="SUPFAM" id="SSF53448">
    <property type="entry name" value="Nucleotide-diphospho-sugar transferases"/>
    <property type="match status" value="1"/>
</dbReference>
<dbReference type="EMBL" id="BMAR01000036">
    <property type="protein sequence ID" value="GFR50316.1"/>
    <property type="molecule type" value="Genomic_DNA"/>
</dbReference>
<keyword evidence="1" id="KW-1133">Transmembrane helix</keyword>
<gene>
    <name evidence="2" type="ORF">Agub_g12510</name>
</gene>
<dbReference type="AlphaFoldDB" id="A0AAD3HRK1"/>
<dbReference type="InterPro" id="IPR029044">
    <property type="entry name" value="Nucleotide-diphossugar_trans"/>
</dbReference>
<evidence type="ECO:0000313" key="2">
    <source>
        <dbReference type="EMBL" id="GFR50316.1"/>
    </source>
</evidence>
<keyword evidence="1" id="KW-0472">Membrane</keyword>
<evidence type="ECO:0000256" key="1">
    <source>
        <dbReference type="SAM" id="Phobius"/>
    </source>
</evidence>
<protein>
    <submittedName>
        <fullName evidence="2">Uncharacterized protein</fullName>
    </submittedName>
</protein>
<reference evidence="2 3" key="1">
    <citation type="journal article" date="2021" name="Sci. Rep.">
        <title>Genome sequencing of the multicellular alga Astrephomene provides insights into convergent evolution of germ-soma differentiation.</title>
        <authorList>
            <person name="Yamashita S."/>
            <person name="Yamamoto K."/>
            <person name="Matsuzaki R."/>
            <person name="Suzuki S."/>
            <person name="Yamaguchi H."/>
            <person name="Hirooka S."/>
            <person name="Minakuchi Y."/>
            <person name="Miyagishima S."/>
            <person name="Kawachi M."/>
            <person name="Toyoda A."/>
            <person name="Nozaki H."/>
        </authorList>
    </citation>
    <scope>NUCLEOTIDE SEQUENCE [LARGE SCALE GENOMIC DNA]</scope>
    <source>
        <strain evidence="2 3">NIES-4017</strain>
    </source>
</reference>
<name>A0AAD3HRK1_9CHLO</name>
<keyword evidence="3" id="KW-1185">Reference proteome</keyword>
<sequence length="181" mass="19116">MVRKSAILIGVGATVAIGGAGYLAYHLRSNSKAVAVSSGEGVANGSVAPEPLITSEVQEDRSHPADGAAEATPDPLSAMLKGNEALLSEQERALVSELLQLDQGHLFEGWPEPGTADSSKRQLVDQLVLLHRSYHGGLPAYVRNAKKLLQESREGTNPFEGYVPSVPSGVRLDFGSPDYLA</sequence>
<dbReference type="Proteomes" id="UP001054857">
    <property type="component" value="Unassembled WGS sequence"/>
</dbReference>